<protein>
    <submittedName>
        <fullName evidence="2">Uncharacterized protein</fullName>
    </submittedName>
</protein>
<keyword evidence="3" id="KW-1185">Reference proteome</keyword>
<evidence type="ECO:0000313" key="3">
    <source>
        <dbReference type="Proteomes" id="UP001341840"/>
    </source>
</evidence>
<comment type="caution">
    <text evidence="2">The sequence shown here is derived from an EMBL/GenBank/DDBJ whole genome shotgun (WGS) entry which is preliminary data.</text>
</comment>
<dbReference type="Proteomes" id="UP001341840">
    <property type="component" value="Unassembled WGS sequence"/>
</dbReference>
<feature type="region of interest" description="Disordered" evidence="1">
    <location>
        <begin position="1"/>
        <end position="46"/>
    </location>
</feature>
<sequence length="130" mass="14506">MLNQMETGWSDRARTRPVSRNSPRKKLRKGEGKLFGSLPSPSLPRSVEPHPYTTFTLISHNSQTLAPPPYHPNLHRVILSATPAPSLNSHWPPSLLAILNLCIEFEGKSSLRRIYIVAASSVVNNQKMTL</sequence>
<proteinExistence type="predicted"/>
<evidence type="ECO:0000256" key="1">
    <source>
        <dbReference type="SAM" id="MobiDB-lite"/>
    </source>
</evidence>
<accession>A0ABU6V1R0</accession>
<dbReference type="EMBL" id="JASCZI010151037">
    <property type="protein sequence ID" value="MED6167269.1"/>
    <property type="molecule type" value="Genomic_DNA"/>
</dbReference>
<gene>
    <name evidence="2" type="ORF">PIB30_001165</name>
</gene>
<reference evidence="2 3" key="1">
    <citation type="journal article" date="2023" name="Plants (Basel)">
        <title>Bridging the Gap: Combining Genomics and Transcriptomics Approaches to Understand Stylosanthes scabra, an Orphan Legume from the Brazilian Caatinga.</title>
        <authorList>
            <person name="Ferreira-Neto J.R.C."/>
            <person name="da Silva M.D."/>
            <person name="Binneck E."/>
            <person name="de Melo N.F."/>
            <person name="da Silva R.H."/>
            <person name="de Melo A.L.T.M."/>
            <person name="Pandolfi V."/>
            <person name="Bustamante F.O."/>
            <person name="Brasileiro-Vidal A.C."/>
            <person name="Benko-Iseppon A.M."/>
        </authorList>
    </citation>
    <scope>NUCLEOTIDE SEQUENCE [LARGE SCALE GENOMIC DNA]</scope>
    <source>
        <tissue evidence="2">Leaves</tissue>
    </source>
</reference>
<name>A0ABU6V1R0_9FABA</name>
<organism evidence="2 3">
    <name type="scientific">Stylosanthes scabra</name>
    <dbReference type="NCBI Taxonomy" id="79078"/>
    <lineage>
        <taxon>Eukaryota</taxon>
        <taxon>Viridiplantae</taxon>
        <taxon>Streptophyta</taxon>
        <taxon>Embryophyta</taxon>
        <taxon>Tracheophyta</taxon>
        <taxon>Spermatophyta</taxon>
        <taxon>Magnoliopsida</taxon>
        <taxon>eudicotyledons</taxon>
        <taxon>Gunneridae</taxon>
        <taxon>Pentapetalae</taxon>
        <taxon>rosids</taxon>
        <taxon>fabids</taxon>
        <taxon>Fabales</taxon>
        <taxon>Fabaceae</taxon>
        <taxon>Papilionoideae</taxon>
        <taxon>50 kb inversion clade</taxon>
        <taxon>dalbergioids sensu lato</taxon>
        <taxon>Dalbergieae</taxon>
        <taxon>Pterocarpus clade</taxon>
        <taxon>Stylosanthes</taxon>
    </lineage>
</organism>
<evidence type="ECO:0000313" key="2">
    <source>
        <dbReference type="EMBL" id="MED6167269.1"/>
    </source>
</evidence>